<comment type="caution">
    <text evidence="7">The sequence shown here is derived from an EMBL/GenBank/DDBJ whole genome shotgun (WGS) entry which is preliminary data.</text>
</comment>
<evidence type="ECO:0000256" key="3">
    <source>
        <dbReference type="ARBA" id="ARBA00022729"/>
    </source>
</evidence>
<reference evidence="7 8" key="1">
    <citation type="submission" date="2019-10" db="EMBL/GenBank/DDBJ databases">
        <title>Alkaliphilus serpentinus sp. nov. and Alkaliphilus pronyensis sp. nov., two novel anaerobic alkaliphilic species isolated from the serpentinized-hosted hydrothermal field of the Prony Bay (New Caledonia).</title>
        <authorList>
            <person name="Postec A."/>
        </authorList>
    </citation>
    <scope>NUCLEOTIDE SEQUENCE [LARGE SCALE GENOMIC DNA]</scope>
    <source>
        <strain evidence="7 8">LacV</strain>
    </source>
</reference>
<organism evidence="7 8">
    <name type="scientific">Alkaliphilus pronyensis</name>
    <dbReference type="NCBI Taxonomy" id="1482732"/>
    <lineage>
        <taxon>Bacteria</taxon>
        <taxon>Bacillati</taxon>
        <taxon>Bacillota</taxon>
        <taxon>Clostridia</taxon>
        <taxon>Peptostreptococcales</taxon>
        <taxon>Natronincolaceae</taxon>
        <taxon>Alkaliphilus</taxon>
    </lineage>
</organism>
<keyword evidence="3 5" id="KW-0732">Signal</keyword>
<dbReference type="GO" id="GO:0042597">
    <property type="term" value="C:periplasmic space"/>
    <property type="evidence" value="ECO:0007669"/>
    <property type="project" value="UniProtKB-ARBA"/>
</dbReference>
<evidence type="ECO:0000256" key="2">
    <source>
        <dbReference type="ARBA" id="ARBA00022448"/>
    </source>
</evidence>
<comment type="similarity">
    <text evidence="1">Belongs to the bacterial solute-binding protein 5 family.</text>
</comment>
<dbReference type="InterPro" id="IPR000914">
    <property type="entry name" value="SBP_5_dom"/>
</dbReference>
<feature type="domain" description="Solute-binding protein family 5" evidence="6">
    <location>
        <begin position="127"/>
        <end position="500"/>
    </location>
</feature>
<dbReference type="GO" id="GO:0043190">
    <property type="term" value="C:ATP-binding cassette (ABC) transporter complex"/>
    <property type="evidence" value="ECO:0007669"/>
    <property type="project" value="InterPro"/>
</dbReference>
<name>A0A6I0F7J1_9FIRM</name>
<dbReference type="InterPro" id="IPR039424">
    <property type="entry name" value="SBP_5"/>
</dbReference>
<accession>A0A6I0F7J1</accession>
<dbReference type="GO" id="GO:0015833">
    <property type="term" value="P:peptide transport"/>
    <property type="evidence" value="ECO:0007669"/>
    <property type="project" value="TreeGrafter"/>
</dbReference>
<dbReference type="EMBL" id="WBZC01000004">
    <property type="protein sequence ID" value="KAB3538620.1"/>
    <property type="molecule type" value="Genomic_DNA"/>
</dbReference>
<evidence type="ECO:0000256" key="4">
    <source>
        <dbReference type="SAM" id="MobiDB-lite"/>
    </source>
</evidence>
<feature type="region of interest" description="Disordered" evidence="4">
    <location>
        <begin position="26"/>
        <end position="55"/>
    </location>
</feature>
<evidence type="ECO:0000256" key="5">
    <source>
        <dbReference type="SAM" id="SignalP"/>
    </source>
</evidence>
<dbReference type="RefSeq" id="WP_151859847.1">
    <property type="nucleotide sequence ID" value="NZ_WBZC01000004.1"/>
</dbReference>
<dbReference type="Pfam" id="PF00496">
    <property type="entry name" value="SBP_bac_5"/>
    <property type="match status" value="1"/>
</dbReference>
<gene>
    <name evidence="7" type="ORF">F8154_01635</name>
</gene>
<dbReference type="PANTHER" id="PTHR30290">
    <property type="entry name" value="PERIPLASMIC BINDING COMPONENT OF ABC TRANSPORTER"/>
    <property type="match status" value="1"/>
</dbReference>
<dbReference type="Gene3D" id="3.40.190.10">
    <property type="entry name" value="Periplasmic binding protein-like II"/>
    <property type="match status" value="1"/>
</dbReference>
<evidence type="ECO:0000313" key="8">
    <source>
        <dbReference type="Proteomes" id="UP000432715"/>
    </source>
</evidence>
<dbReference type="GO" id="GO:1904680">
    <property type="term" value="F:peptide transmembrane transporter activity"/>
    <property type="evidence" value="ECO:0007669"/>
    <property type="project" value="TreeGrafter"/>
</dbReference>
<keyword evidence="8" id="KW-1185">Reference proteome</keyword>
<evidence type="ECO:0000313" key="7">
    <source>
        <dbReference type="EMBL" id="KAB3538620.1"/>
    </source>
</evidence>
<dbReference type="Gene3D" id="3.10.105.10">
    <property type="entry name" value="Dipeptide-binding Protein, Domain 3"/>
    <property type="match status" value="1"/>
</dbReference>
<keyword evidence="2" id="KW-0813">Transport</keyword>
<evidence type="ECO:0000256" key="1">
    <source>
        <dbReference type="ARBA" id="ARBA00005695"/>
    </source>
</evidence>
<sequence>MKKKLSLLLCLVLVAAVFLTACGGGTTTEAPPADDTEAQEGAGGEEEEKTAQVAEDSPFYSEHVTFIKGSGNPNNPAKNRGDASNTIVIGMNNGNDEFLPSYYSSVYDGYVSDAVFDGLISNNAKGEYIPAIAESWEISEDGRTYTFKLREDVYFHDGVQLTSKDVAFTYTIFADPGYTGRYFTSTGAYLEGYEEYKEGDAEALAAINIIDDFNISITFKEKMANHFGRLTHGILPEHYYGFEKGKADEVLKPKQQDLMGAGPYQFVRHEPTQFVEFKRFDDYYKGAPKTERIIYKYTSADTYMMELEAGTIDIQLQVPANADNFAQIEPMGFIDIVSFPANSYGYLGFNLRDERLTDKNVRHALTYGFNRKQFIDLYYTGYGTVATMPFSQVSWVNTEKVQNQLNKYEYNPEKAIELLEASGWMVGADGIREKDGKKLSFVWDTYLDSKYVETMIPMLIEDWKKIGVEVKPNLMDFGTLVDKIYKEKDFELYNMAWRMTIDPGAGRTTFHTAGDVVDGNNSIGYNNPRIDELYDLGDKEMDLEKRVAIYEEIALIINEDAPYMFISQQDNWDVVNQRIKGMELSPYVEIDYVLHQLEIVE</sequence>
<evidence type="ECO:0000259" key="6">
    <source>
        <dbReference type="Pfam" id="PF00496"/>
    </source>
</evidence>
<feature type="signal peptide" evidence="5">
    <location>
        <begin position="1"/>
        <end position="21"/>
    </location>
</feature>
<feature type="chain" id="PRO_5039048065" evidence="5">
    <location>
        <begin position="22"/>
        <end position="601"/>
    </location>
</feature>
<dbReference type="Proteomes" id="UP000432715">
    <property type="component" value="Unassembled WGS sequence"/>
</dbReference>
<dbReference type="Gene3D" id="3.90.76.10">
    <property type="entry name" value="Dipeptide-binding Protein, Domain 1"/>
    <property type="match status" value="1"/>
</dbReference>
<dbReference type="PIRSF" id="PIRSF002741">
    <property type="entry name" value="MppA"/>
    <property type="match status" value="1"/>
</dbReference>
<dbReference type="InterPro" id="IPR030678">
    <property type="entry name" value="Peptide/Ni-bd"/>
</dbReference>
<feature type="compositionally biased region" description="Acidic residues" evidence="4">
    <location>
        <begin position="32"/>
        <end position="48"/>
    </location>
</feature>
<proteinExistence type="inferred from homology"/>
<dbReference type="PANTHER" id="PTHR30290:SF9">
    <property type="entry name" value="OLIGOPEPTIDE-BINDING PROTEIN APPA"/>
    <property type="match status" value="1"/>
</dbReference>
<dbReference type="SUPFAM" id="SSF53850">
    <property type="entry name" value="Periplasmic binding protein-like II"/>
    <property type="match status" value="1"/>
</dbReference>
<dbReference type="PROSITE" id="PS51257">
    <property type="entry name" value="PROKAR_LIPOPROTEIN"/>
    <property type="match status" value="1"/>
</dbReference>
<protein>
    <submittedName>
        <fullName evidence="7">Peptide ABC transporter</fullName>
    </submittedName>
</protein>
<dbReference type="AlphaFoldDB" id="A0A6I0F7J1"/>
<dbReference type="OrthoDB" id="9772924at2"/>